<dbReference type="PANTHER" id="PTHR43344:SF2">
    <property type="entry name" value="PHOSPHOSERINE PHOSPHATASE"/>
    <property type="match status" value="1"/>
</dbReference>
<dbReference type="EMBL" id="AJVK01033516">
    <property type="status" value="NOT_ANNOTATED_CDS"/>
    <property type="molecule type" value="Genomic_DNA"/>
</dbReference>
<name>A0A1B0DFX1_PHLPP</name>
<dbReference type="EMBL" id="AJVK01033517">
    <property type="status" value="NOT_ANNOTATED_CDS"/>
    <property type="molecule type" value="Genomic_DNA"/>
</dbReference>
<keyword evidence="9" id="KW-0718">Serine biosynthesis</keyword>
<evidence type="ECO:0000313" key="10">
    <source>
        <dbReference type="EnsemblMetazoa" id="PPAI006932-PA"/>
    </source>
</evidence>
<protein>
    <recommendedName>
        <fullName evidence="4">Phosphoserine phosphatase</fullName>
        <ecNumber evidence="3">3.1.3.3</ecNumber>
    </recommendedName>
</protein>
<dbReference type="InterPro" id="IPR036412">
    <property type="entry name" value="HAD-like_sf"/>
</dbReference>
<evidence type="ECO:0000256" key="6">
    <source>
        <dbReference type="ARBA" id="ARBA00022723"/>
    </source>
</evidence>
<evidence type="ECO:0000256" key="8">
    <source>
        <dbReference type="ARBA" id="ARBA00022842"/>
    </source>
</evidence>
<evidence type="ECO:0000256" key="7">
    <source>
        <dbReference type="ARBA" id="ARBA00022801"/>
    </source>
</evidence>
<evidence type="ECO:0000256" key="4">
    <source>
        <dbReference type="ARBA" id="ARBA00015196"/>
    </source>
</evidence>
<evidence type="ECO:0000256" key="2">
    <source>
        <dbReference type="ARBA" id="ARBA00005135"/>
    </source>
</evidence>
<dbReference type="AlphaFoldDB" id="A0A1B0DFX1"/>
<evidence type="ECO:0000256" key="3">
    <source>
        <dbReference type="ARBA" id="ARBA00012640"/>
    </source>
</evidence>
<dbReference type="Gene3D" id="3.40.50.1000">
    <property type="entry name" value="HAD superfamily/HAD-like"/>
    <property type="match status" value="1"/>
</dbReference>
<comment type="pathway">
    <text evidence="2">Amino-acid biosynthesis; L-serine biosynthesis; L-serine from 3-phospho-D-glycerate: step 3/3.</text>
</comment>
<dbReference type="EnsemblMetazoa" id="PPAI006932-RA">
    <property type="protein sequence ID" value="PPAI006932-PA"/>
    <property type="gene ID" value="PPAI006932"/>
</dbReference>
<evidence type="ECO:0000256" key="9">
    <source>
        <dbReference type="ARBA" id="ARBA00023299"/>
    </source>
</evidence>
<evidence type="ECO:0000256" key="1">
    <source>
        <dbReference type="ARBA" id="ARBA00001946"/>
    </source>
</evidence>
<comment type="cofactor">
    <cofactor evidence="1">
        <name>Mg(2+)</name>
        <dbReference type="ChEBI" id="CHEBI:18420"/>
    </cofactor>
</comment>
<accession>A0A1B0DFX1</accession>
<keyword evidence="11" id="KW-1185">Reference proteome</keyword>
<keyword evidence="7" id="KW-0378">Hydrolase</keyword>
<dbReference type="EMBL" id="AJVK01033518">
    <property type="status" value="NOT_ANNOTATED_CDS"/>
    <property type="molecule type" value="Genomic_DNA"/>
</dbReference>
<evidence type="ECO:0000313" key="11">
    <source>
        <dbReference type="Proteomes" id="UP000092462"/>
    </source>
</evidence>
<dbReference type="InterPro" id="IPR050582">
    <property type="entry name" value="HAD-like_SerB"/>
</dbReference>
<dbReference type="VEuPathDB" id="VectorBase:PPAPM1_005289"/>
<dbReference type="GO" id="GO:0036424">
    <property type="term" value="F:L-phosphoserine phosphatase activity"/>
    <property type="evidence" value="ECO:0007669"/>
    <property type="project" value="TreeGrafter"/>
</dbReference>
<dbReference type="Pfam" id="PF00702">
    <property type="entry name" value="Hydrolase"/>
    <property type="match status" value="1"/>
</dbReference>
<dbReference type="GO" id="GO:0005737">
    <property type="term" value="C:cytoplasm"/>
    <property type="evidence" value="ECO:0007669"/>
    <property type="project" value="TreeGrafter"/>
</dbReference>
<dbReference type="VEuPathDB" id="VectorBase:PPAI006932"/>
<organism evidence="10 11">
    <name type="scientific">Phlebotomus papatasi</name>
    <name type="common">Sandfly</name>
    <dbReference type="NCBI Taxonomy" id="29031"/>
    <lineage>
        <taxon>Eukaryota</taxon>
        <taxon>Metazoa</taxon>
        <taxon>Ecdysozoa</taxon>
        <taxon>Arthropoda</taxon>
        <taxon>Hexapoda</taxon>
        <taxon>Insecta</taxon>
        <taxon>Pterygota</taxon>
        <taxon>Neoptera</taxon>
        <taxon>Endopterygota</taxon>
        <taxon>Diptera</taxon>
        <taxon>Nematocera</taxon>
        <taxon>Psychodoidea</taxon>
        <taxon>Psychodidae</taxon>
        <taxon>Phlebotomus</taxon>
        <taxon>Phlebotomus</taxon>
    </lineage>
</organism>
<dbReference type="SUPFAM" id="SSF56784">
    <property type="entry name" value="HAD-like"/>
    <property type="match status" value="1"/>
</dbReference>
<dbReference type="Gene3D" id="1.10.150.210">
    <property type="entry name" value="Phosphoserine phosphatase, domain 2"/>
    <property type="match status" value="1"/>
</dbReference>
<dbReference type="GO" id="GO:0000287">
    <property type="term" value="F:magnesium ion binding"/>
    <property type="evidence" value="ECO:0007669"/>
    <property type="project" value="TreeGrafter"/>
</dbReference>
<evidence type="ECO:0000256" key="5">
    <source>
        <dbReference type="ARBA" id="ARBA00022605"/>
    </source>
</evidence>
<proteinExistence type="predicted"/>
<dbReference type="Proteomes" id="UP000092462">
    <property type="component" value="Unassembled WGS sequence"/>
</dbReference>
<keyword evidence="8" id="KW-0460">Magnesium</keyword>
<reference evidence="10" key="1">
    <citation type="submission" date="2022-08" db="UniProtKB">
        <authorList>
            <consortium name="EnsemblMetazoa"/>
        </authorList>
    </citation>
    <scope>IDENTIFICATION</scope>
    <source>
        <strain evidence="10">Israel</strain>
    </source>
</reference>
<keyword evidence="5" id="KW-0028">Amino-acid biosynthesis</keyword>
<dbReference type="GO" id="GO:0006564">
    <property type="term" value="P:L-serine biosynthetic process"/>
    <property type="evidence" value="ECO:0007669"/>
    <property type="project" value="UniProtKB-KW"/>
</dbReference>
<dbReference type="EC" id="3.1.3.3" evidence="3"/>
<dbReference type="InterPro" id="IPR023214">
    <property type="entry name" value="HAD_sf"/>
</dbReference>
<sequence>MSRLVNSLVNLIAISSSENPSIRPRNVNSNADIASTSHETRTLSTMTNSFASDKEKKVTEAAAIIQRSNIVCFDVDSTVIREEGIDELAAFCGKRNEVSRLTREAMQGSMTFQDALRKRLEIINPSQAEIWEFIRTHPSTLSSGLKEFIGYLRERNVEVFLVSGGFDCLIEPVADQLGIPSENIYANKLFFTFKAGGEASRSVAPSPIIVIMSFSAALALILAIASAFPPDLDVG</sequence>
<keyword evidence="6" id="KW-0479">Metal-binding</keyword>
<dbReference type="PANTHER" id="PTHR43344">
    <property type="entry name" value="PHOSPHOSERINE PHOSPHATASE"/>
    <property type="match status" value="1"/>
</dbReference>
<dbReference type="NCBIfam" id="TIGR01488">
    <property type="entry name" value="HAD-SF-IB"/>
    <property type="match status" value="1"/>
</dbReference>